<accession>A0A2S6GLE4</accession>
<reference evidence="6 7" key="1">
    <citation type="submission" date="2018-02" db="EMBL/GenBank/DDBJ databases">
        <title>Genomic Encyclopedia of Archaeal and Bacterial Type Strains, Phase II (KMG-II): from individual species to whole genera.</title>
        <authorList>
            <person name="Goeker M."/>
        </authorList>
    </citation>
    <scope>NUCLEOTIDE SEQUENCE [LARGE SCALE GENOMIC DNA]</scope>
    <source>
        <strain evidence="6 7">YU 961-1</strain>
    </source>
</reference>
<dbReference type="Proteomes" id="UP000239203">
    <property type="component" value="Unassembled WGS sequence"/>
</dbReference>
<dbReference type="GO" id="GO:0003677">
    <property type="term" value="F:DNA binding"/>
    <property type="evidence" value="ECO:0007669"/>
    <property type="project" value="UniProtKB-KW"/>
</dbReference>
<sequence length="85" mass="9323">MRVTEGADLRTLERNELLTRTFTPSVPVRVDYELTSLGQSLLEPIRHLKDWAESHRADVDAALTTNPANPTPRATGGSRTGAAPR</sequence>
<evidence type="ECO:0000256" key="2">
    <source>
        <dbReference type="ARBA" id="ARBA00023125"/>
    </source>
</evidence>
<name>A0A2S6GLE4_9PSEU</name>
<feature type="compositionally biased region" description="Low complexity" evidence="4">
    <location>
        <begin position="61"/>
        <end position="75"/>
    </location>
</feature>
<protein>
    <submittedName>
        <fullName evidence="6">HxlR-like helix-turn-helix protein</fullName>
    </submittedName>
</protein>
<dbReference type="InterPro" id="IPR036388">
    <property type="entry name" value="WH-like_DNA-bd_sf"/>
</dbReference>
<feature type="domain" description="HTH hxlR-type" evidence="5">
    <location>
        <begin position="1"/>
        <end position="60"/>
    </location>
</feature>
<proteinExistence type="predicted"/>
<dbReference type="PANTHER" id="PTHR33204">
    <property type="entry name" value="TRANSCRIPTIONAL REGULATOR, MARR FAMILY"/>
    <property type="match status" value="1"/>
</dbReference>
<keyword evidence="3" id="KW-0804">Transcription</keyword>
<evidence type="ECO:0000256" key="3">
    <source>
        <dbReference type="ARBA" id="ARBA00023163"/>
    </source>
</evidence>
<keyword evidence="1" id="KW-0805">Transcription regulation</keyword>
<evidence type="ECO:0000313" key="6">
    <source>
        <dbReference type="EMBL" id="PPK66058.1"/>
    </source>
</evidence>
<comment type="caution">
    <text evidence="6">The sequence shown here is derived from an EMBL/GenBank/DDBJ whole genome shotgun (WGS) entry which is preliminary data.</text>
</comment>
<dbReference type="InterPro" id="IPR002577">
    <property type="entry name" value="HTH_HxlR"/>
</dbReference>
<evidence type="ECO:0000256" key="4">
    <source>
        <dbReference type="SAM" id="MobiDB-lite"/>
    </source>
</evidence>
<dbReference type="PANTHER" id="PTHR33204:SF39">
    <property type="entry name" value="TRANSCRIPTIONAL REGULATORY PROTEIN"/>
    <property type="match status" value="1"/>
</dbReference>
<feature type="region of interest" description="Disordered" evidence="4">
    <location>
        <begin position="59"/>
        <end position="85"/>
    </location>
</feature>
<evidence type="ECO:0000259" key="5">
    <source>
        <dbReference type="PROSITE" id="PS51118"/>
    </source>
</evidence>
<evidence type="ECO:0000256" key="1">
    <source>
        <dbReference type="ARBA" id="ARBA00023015"/>
    </source>
</evidence>
<dbReference type="SUPFAM" id="SSF46785">
    <property type="entry name" value="Winged helix' DNA-binding domain"/>
    <property type="match status" value="1"/>
</dbReference>
<gene>
    <name evidence="6" type="ORF">CLV40_11122</name>
</gene>
<dbReference type="PROSITE" id="PS51118">
    <property type="entry name" value="HTH_HXLR"/>
    <property type="match status" value="1"/>
</dbReference>
<dbReference type="Gene3D" id="1.10.10.10">
    <property type="entry name" value="Winged helix-like DNA-binding domain superfamily/Winged helix DNA-binding domain"/>
    <property type="match status" value="1"/>
</dbReference>
<organism evidence="6 7">
    <name type="scientific">Actinokineospora auranticolor</name>
    <dbReference type="NCBI Taxonomy" id="155976"/>
    <lineage>
        <taxon>Bacteria</taxon>
        <taxon>Bacillati</taxon>
        <taxon>Actinomycetota</taxon>
        <taxon>Actinomycetes</taxon>
        <taxon>Pseudonocardiales</taxon>
        <taxon>Pseudonocardiaceae</taxon>
        <taxon>Actinokineospora</taxon>
    </lineage>
</organism>
<dbReference type="Pfam" id="PF01638">
    <property type="entry name" value="HxlR"/>
    <property type="match status" value="1"/>
</dbReference>
<dbReference type="AlphaFoldDB" id="A0A2S6GLE4"/>
<dbReference type="InterPro" id="IPR036390">
    <property type="entry name" value="WH_DNA-bd_sf"/>
</dbReference>
<dbReference type="EMBL" id="PTIX01000011">
    <property type="protein sequence ID" value="PPK66058.1"/>
    <property type="molecule type" value="Genomic_DNA"/>
</dbReference>
<keyword evidence="2" id="KW-0238">DNA-binding</keyword>
<keyword evidence="7" id="KW-1185">Reference proteome</keyword>
<evidence type="ECO:0000313" key="7">
    <source>
        <dbReference type="Proteomes" id="UP000239203"/>
    </source>
</evidence>